<dbReference type="STRING" id="1353009.A0A1Y2ITA1"/>
<dbReference type="AlphaFoldDB" id="A0A1Y2ITA1"/>
<feature type="region of interest" description="Disordered" evidence="1">
    <location>
        <begin position="1"/>
        <end position="35"/>
    </location>
</feature>
<sequence>MQSPTRTRARRQNSDLPSFMRRPPKPEGVKNVANVNIAKLTPRELEERYQRNARTLAETSASSSTFIKQLEDQQAAIRTRLSELGVEGIRSQLEQTSIQDDRQGQAMNVDAAPGPSSPPQPEPKPISAKQRALARWAGLGNTAGTAAMSYQEADQILHDSFVREQEHKQKVLDRRRRRGEVLEGEHLSRAEMDARMWAFLTYKPSESDMEDDDEDAEDDEEKEEGRPAWWDEDDQEDGIKGQNIVEPDDEDLSSIIRIDEARIPFSIPRDE</sequence>
<evidence type="ECO:0000313" key="3">
    <source>
        <dbReference type="Proteomes" id="UP000193067"/>
    </source>
</evidence>
<feature type="region of interest" description="Disordered" evidence="1">
    <location>
        <begin position="202"/>
        <end position="252"/>
    </location>
</feature>
<keyword evidence="3" id="KW-1185">Reference proteome</keyword>
<reference evidence="2 3" key="1">
    <citation type="journal article" date="2015" name="Biotechnol. Biofuels">
        <title>Enhanced degradation of softwood versus hardwood by the white-rot fungus Pycnoporus coccineus.</title>
        <authorList>
            <person name="Couturier M."/>
            <person name="Navarro D."/>
            <person name="Chevret D."/>
            <person name="Henrissat B."/>
            <person name="Piumi F."/>
            <person name="Ruiz-Duenas F.J."/>
            <person name="Martinez A.T."/>
            <person name="Grigoriev I.V."/>
            <person name="Riley R."/>
            <person name="Lipzen A."/>
            <person name="Berrin J.G."/>
            <person name="Master E.R."/>
            <person name="Rosso M.N."/>
        </authorList>
    </citation>
    <scope>NUCLEOTIDE SEQUENCE [LARGE SCALE GENOMIC DNA]</scope>
    <source>
        <strain evidence="2 3">BRFM310</strain>
    </source>
</reference>
<dbReference type="Proteomes" id="UP000193067">
    <property type="component" value="Unassembled WGS sequence"/>
</dbReference>
<dbReference type="EMBL" id="KZ084097">
    <property type="protein sequence ID" value="OSD04370.1"/>
    <property type="molecule type" value="Genomic_DNA"/>
</dbReference>
<dbReference type="OrthoDB" id="68090at2759"/>
<gene>
    <name evidence="2" type="ORF">PYCCODRAFT_1458108</name>
</gene>
<evidence type="ECO:0000313" key="2">
    <source>
        <dbReference type="EMBL" id="OSD04370.1"/>
    </source>
</evidence>
<feature type="region of interest" description="Disordered" evidence="1">
    <location>
        <begin position="99"/>
        <end position="130"/>
    </location>
</feature>
<evidence type="ECO:0000256" key="1">
    <source>
        <dbReference type="SAM" id="MobiDB-lite"/>
    </source>
</evidence>
<feature type="compositionally biased region" description="Acidic residues" evidence="1">
    <location>
        <begin position="207"/>
        <end position="222"/>
    </location>
</feature>
<proteinExistence type="predicted"/>
<protein>
    <submittedName>
        <fullName evidence="2">Uncharacterized protein</fullName>
    </submittedName>
</protein>
<accession>A0A1Y2ITA1</accession>
<name>A0A1Y2ITA1_TRAC3</name>
<organism evidence="2 3">
    <name type="scientific">Trametes coccinea (strain BRFM310)</name>
    <name type="common">Pycnoporus coccineus</name>
    <dbReference type="NCBI Taxonomy" id="1353009"/>
    <lineage>
        <taxon>Eukaryota</taxon>
        <taxon>Fungi</taxon>
        <taxon>Dikarya</taxon>
        <taxon>Basidiomycota</taxon>
        <taxon>Agaricomycotina</taxon>
        <taxon>Agaricomycetes</taxon>
        <taxon>Polyporales</taxon>
        <taxon>Polyporaceae</taxon>
        <taxon>Trametes</taxon>
    </lineage>
</organism>
<feature type="compositionally biased region" description="Pro residues" evidence="1">
    <location>
        <begin position="115"/>
        <end position="124"/>
    </location>
</feature>